<dbReference type="AlphaFoldDB" id="A0A1W1XEQ7"/>
<protein>
    <submittedName>
        <fullName evidence="6">DNA-binding transcriptional regulator, LysR family</fullName>
    </submittedName>
</protein>
<proteinExistence type="inferred from homology"/>
<evidence type="ECO:0000259" key="5">
    <source>
        <dbReference type="PROSITE" id="PS50931"/>
    </source>
</evidence>
<dbReference type="CDD" id="cd08474">
    <property type="entry name" value="PBP2_CrgA_like_5"/>
    <property type="match status" value="1"/>
</dbReference>
<dbReference type="FunFam" id="1.10.10.10:FF:000001">
    <property type="entry name" value="LysR family transcriptional regulator"/>
    <property type="match status" value="1"/>
</dbReference>
<accession>A0A1W1XEQ7</accession>
<dbReference type="Proteomes" id="UP000192761">
    <property type="component" value="Unassembled WGS sequence"/>
</dbReference>
<dbReference type="InterPro" id="IPR036388">
    <property type="entry name" value="WH-like_DNA-bd_sf"/>
</dbReference>
<dbReference type="GO" id="GO:0006351">
    <property type="term" value="P:DNA-templated transcription"/>
    <property type="evidence" value="ECO:0007669"/>
    <property type="project" value="TreeGrafter"/>
</dbReference>
<dbReference type="InterPro" id="IPR036390">
    <property type="entry name" value="WH_DNA-bd_sf"/>
</dbReference>
<keyword evidence="3 6" id="KW-0238">DNA-binding</keyword>
<dbReference type="PANTHER" id="PTHR30537">
    <property type="entry name" value="HTH-TYPE TRANSCRIPTIONAL REGULATOR"/>
    <property type="match status" value="1"/>
</dbReference>
<dbReference type="EMBL" id="FWXD01000006">
    <property type="protein sequence ID" value="SMC22347.1"/>
    <property type="molecule type" value="Genomic_DNA"/>
</dbReference>
<dbReference type="SUPFAM" id="SSF53850">
    <property type="entry name" value="Periplasmic binding protein-like II"/>
    <property type="match status" value="1"/>
</dbReference>
<dbReference type="InterPro" id="IPR005119">
    <property type="entry name" value="LysR_subst-bd"/>
</dbReference>
<sequence length="302" mass="33260">MRLDQLDGLLAFVMVARKRSFTAAAAELQVSPPAVSQAVKSLEAKVGVRLLQRTTRSVNLTEAGERYLQRVAPAMADLELAAQELEEYRDQPAGLLRLTLPRIVGAMLLGSLATFRLAYPQVRLELSLDDCFVDIVADGFDAGIRLGEAVPRDMVAVPLTRNERTVLVATPEYLARKGTPASIAELANHDCVGYRFNNGNLYRWELLQDGKPVEIEINGPLVINDGNFLTEAALAGLGLVNTFERLVSAHLASGRLVSVLSQACPVWQGLYLYYPSRKQLPLKLRCLIDHWQARPELVMPNG</sequence>
<evidence type="ECO:0000313" key="7">
    <source>
        <dbReference type="Proteomes" id="UP000192761"/>
    </source>
</evidence>
<gene>
    <name evidence="6" type="ORF">SAMN02745857_01393</name>
</gene>
<dbReference type="GO" id="GO:0043565">
    <property type="term" value="F:sequence-specific DNA binding"/>
    <property type="evidence" value="ECO:0007669"/>
    <property type="project" value="TreeGrafter"/>
</dbReference>
<dbReference type="RefSeq" id="WP_084090052.1">
    <property type="nucleotide sequence ID" value="NZ_FWXD01000006.1"/>
</dbReference>
<dbReference type="InterPro" id="IPR058163">
    <property type="entry name" value="LysR-type_TF_proteobact-type"/>
</dbReference>
<dbReference type="PROSITE" id="PS50931">
    <property type="entry name" value="HTH_LYSR"/>
    <property type="match status" value="1"/>
</dbReference>
<organism evidence="6 7">
    <name type="scientific">Andreprevotia lacus DSM 23236</name>
    <dbReference type="NCBI Taxonomy" id="1121001"/>
    <lineage>
        <taxon>Bacteria</taxon>
        <taxon>Pseudomonadati</taxon>
        <taxon>Pseudomonadota</taxon>
        <taxon>Betaproteobacteria</taxon>
        <taxon>Neisseriales</taxon>
        <taxon>Chitinibacteraceae</taxon>
        <taxon>Andreprevotia</taxon>
    </lineage>
</organism>
<reference evidence="6 7" key="1">
    <citation type="submission" date="2017-04" db="EMBL/GenBank/DDBJ databases">
        <authorList>
            <person name="Afonso C.L."/>
            <person name="Miller P.J."/>
            <person name="Scott M.A."/>
            <person name="Spackman E."/>
            <person name="Goraichik I."/>
            <person name="Dimitrov K.M."/>
            <person name="Suarez D.L."/>
            <person name="Swayne D.E."/>
        </authorList>
    </citation>
    <scope>NUCLEOTIDE SEQUENCE [LARGE SCALE GENOMIC DNA]</scope>
    <source>
        <strain evidence="6 7">DSM 23236</strain>
    </source>
</reference>
<evidence type="ECO:0000256" key="1">
    <source>
        <dbReference type="ARBA" id="ARBA00009437"/>
    </source>
</evidence>
<dbReference type="InterPro" id="IPR000847">
    <property type="entry name" value="LysR_HTH_N"/>
</dbReference>
<evidence type="ECO:0000256" key="2">
    <source>
        <dbReference type="ARBA" id="ARBA00023015"/>
    </source>
</evidence>
<keyword evidence="4" id="KW-0804">Transcription</keyword>
<comment type="similarity">
    <text evidence="1">Belongs to the LysR transcriptional regulatory family.</text>
</comment>
<evidence type="ECO:0000256" key="4">
    <source>
        <dbReference type="ARBA" id="ARBA00023163"/>
    </source>
</evidence>
<dbReference type="Gene3D" id="3.40.190.290">
    <property type="match status" value="1"/>
</dbReference>
<dbReference type="SUPFAM" id="SSF46785">
    <property type="entry name" value="Winged helix' DNA-binding domain"/>
    <property type="match status" value="1"/>
</dbReference>
<dbReference type="Pfam" id="PF00126">
    <property type="entry name" value="HTH_1"/>
    <property type="match status" value="1"/>
</dbReference>
<evidence type="ECO:0000313" key="6">
    <source>
        <dbReference type="EMBL" id="SMC22347.1"/>
    </source>
</evidence>
<keyword evidence="2" id="KW-0805">Transcription regulation</keyword>
<feature type="domain" description="HTH lysR-type" evidence="5">
    <location>
        <begin position="1"/>
        <end position="61"/>
    </location>
</feature>
<dbReference type="GO" id="GO:0003700">
    <property type="term" value="F:DNA-binding transcription factor activity"/>
    <property type="evidence" value="ECO:0007669"/>
    <property type="project" value="InterPro"/>
</dbReference>
<dbReference type="Gene3D" id="1.10.10.10">
    <property type="entry name" value="Winged helix-like DNA-binding domain superfamily/Winged helix DNA-binding domain"/>
    <property type="match status" value="1"/>
</dbReference>
<evidence type="ECO:0000256" key="3">
    <source>
        <dbReference type="ARBA" id="ARBA00023125"/>
    </source>
</evidence>
<dbReference type="STRING" id="1121001.SAMN02745857_01393"/>
<dbReference type="PANTHER" id="PTHR30537:SF1">
    <property type="entry name" value="HTH-TYPE TRANSCRIPTIONAL REGULATOR PGRR"/>
    <property type="match status" value="1"/>
</dbReference>
<dbReference type="Pfam" id="PF03466">
    <property type="entry name" value="LysR_substrate"/>
    <property type="match status" value="1"/>
</dbReference>
<dbReference type="PRINTS" id="PR00039">
    <property type="entry name" value="HTHLYSR"/>
</dbReference>
<keyword evidence="7" id="KW-1185">Reference proteome</keyword>
<name>A0A1W1XEQ7_9NEIS</name>
<dbReference type="OrthoDB" id="9178040at2"/>